<dbReference type="InterPro" id="IPR000477">
    <property type="entry name" value="RT_dom"/>
</dbReference>
<keyword evidence="3" id="KW-1185">Reference proteome</keyword>
<dbReference type="PANTHER" id="PTHR35450">
    <property type="entry name" value="REVERSE TRANSCRIPTASE DOMAIN-CONTAINING PROTEIN"/>
    <property type="match status" value="1"/>
</dbReference>
<name>A0AAN7Q4U1_9COLE</name>
<reference evidence="3" key="1">
    <citation type="submission" date="2023-01" db="EMBL/GenBank/DDBJ databases">
        <title>Key to firefly adult light organ development and bioluminescence: homeobox transcription factors regulate luciferase expression and transportation to peroxisome.</title>
        <authorList>
            <person name="Fu X."/>
        </authorList>
    </citation>
    <scope>NUCLEOTIDE SEQUENCE [LARGE SCALE GENOMIC DNA]</scope>
</reference>
<dbReference type="EMBL" id="JARPUR010000003">
    <property type="protein sequence ID" value="KAK4879905.1"/>
    <property type="molecule type" value="Genomic_DNA"/>
</dbReference>
<protein>
    <recommendedName>
        <fullName evidence="1">Reverse transcriptase domain-containing protein</fullName>
    </recommendedName>
</protein>
<organism evidence="2 3">
    <name type="scientific">Aquatica leii</name>
    <dbReference type="NCBI Taxonomy" id="1421715"/>
    <lineage>
        <taxon>Eukaryota</taxon>
        <taxon>Metazoa</taxon>
        <taxon>Ecdysozoa</taxon>
        <taxon>Arthropoda</taxon>
        <taxon>Hexapoda</taxon>
        <taxon>Insecta</taxon>
        <taxon>Pterygota</taxon>
        <taxon>Neoptera</taxon>
        <taxon>Endopterygota</taxon>
        <taxon>Coleoptera</taxon>
        <taxon>Polyphaga</taxon>
        <taxon>Elateriformia</taxon>
        <taxon>Elateroidea</taxon>
        <taxon>Lampyridae</taxon>
        <taxon>Luciolinae</taxon>
        <taxon>Aquatica</taxon>
    </lineage>
</organism>
<sequence>MKMMLTSKFSQYFLNTEMKQNRMYITKTLNPLSNLLNYTKYGYNITGTHPHKITHLLYMDDLKLLVATKQQLNQLLKITETFSKDINMTFGIDKCKINSIVKGRQTKQEDYSLEDNSDHIAAMGRTDDYKYLGYRQKIGIENTNIKEELKQKYKQRLITILKTELTARNKTKAINTNIHKAITHINTSATPLQFHNQTYNPLDNITATHTKKTNWKQKTLHGKHLNQLMQPHIDYEASNTWLRKGNIYGETEGFMVAIQDQVIKTRYYSKHIIKDPSTATDKCRLCKQQIETIDHIITGCTTLANTEYTRRHNNIAKIIHQQLSKQHKLTSQNIPTHKYTAKYTRKQRIQTVLEQKCYN</sequence>
<evidence type="ECO:0000313" key="2">
    <source>
        <dbReference type="EMBL" id="KAK4879905.1"/>
    </source>
</evidence>
<evidence type="ECO:0000313" key="3">
    <source>
        <dbReference type="Proteomes" id="UP001353858"/>
    </source>
</evidence>
<proteinExistence type="predicted"/>
<dbReference type="Proteomes" id="UP001353858">
    <property type="component" value="Unassembled WGS sequence"/>
</dbReference>
<dbReference type="PANTHER" id="PTHR35450:SF2">
    <property type="entry name" value="REVERSE TRANSCRIPTASE DOMAIN-CONTAINING PROTEIN"/>
    <property type="match status" value="1"/>
</dbReference>
<dbReference type="AlphaFoldDB" id="A0AAN7Q4U1"/>
<comment type="caution">
    <text evidence="2">The sequence shown here is derived from an EMBL/GenBank/DDBJ whole genome shotgun (WGS) entry which is preliminary data.</text>
</comment>
<feature type="domain" description="Reverse transcriptase" evidence="1">
    <location>
        <begin position="40"/>
        <end position="135"/>
    </location>
</feature>
<gene>
    <name evidence="2" type="ORF">RN001_008051</name>
</gene>
<dbReference type="Pfam" id="PF00078">
    <property type="entry name" value="RVT_1"/>
    <property type="match status" value="1"/>
</dbReference>
<accession>A0AAN7Q4U1</accession>
<evidence type="ECO:0000259" key="1">
    <source>
        <dbReference type="Pfam" id="PF00078"/>
    </source>
</evidence>